<name>A0A0F8XXI1_9ZZZZ</name>
<accession>A0A0F8XXI1</accession>
<protein>
    <submittedName>
        <fullName evidence="2">Uncharacterized protein</fullName>
    </submittedName>
</protein>
<feature type="compositionally biased region" description="Basic and acidic residues" evidence="1">
    <location>
        <begin position="1"/>
        <end position="14"/>
    </location>
</feature>
<dbReference type="AlphaFoldDB" id="A0A0F8XXI1"/>
<sequence>MHELAVRHEELDARARHHKRESARHRAAAKACRQGQREIEAECARLGITVTHVRGESRHGGTQRAHTPSRP</sequence>
<evidence type="ECO:0000256" key="1">
    <source>
        <dbReference type="SAM" id="MobiDB-lite"/>
    </source>
</evidence>
<gene>
    <name evidence="2" type="ORF">LCGC14_2968840</name>
</gene>
<dbReference type="EMBL" id="LAZR01060304">
    <property type="protein sequence ID" value="KKK65965.1"/>
    <property type="molecule type" value="Genomic_DNA"/>
</dbReference>
<organism evidence="2">
    <name type="scientific">marine sediment metagenome</name>
    <dbReference type="NCBI Taxonomy" id="412755"/>
    <lineage>
        <taxon>unclassified sequences</taxon>
        <taxon>metagenomes</taxon>
        <taxon>ecological metagenomes</taxon>
    </lineage>
</organism>
<feature type="region of interest" description="Disordered" evidence="1">
    <location>
        <begin position="1"/>
        <end position="23"/>
    </location>
</feature>
<proteinExistence type="predicted"/>
<reference evidence="2" key="1">
    <citation type="journal article" date="2015" name="Nature">
        <title>Complex archaea that bridge the gap between prokaryotes and eukaryotes.</title>
        <authorList>
            <person name="Spang A."/>
            <person name="Saw J.H."/>
            <person name="Jorgensen S.L."/>
            <person name="Zaremba-Niedzwiedzka K."/>
            <person name="Martijn J."/>
            <person name="Lind A.E."/>
            <person name="van Eijk R."/>
            <person name="Schleper C."/>
            <person name="Guy L."/>
            <person name="Ettema T.J."/>
        </authorList>
    </citation>
    <scope>NUCLEOTIDE SEQUENCE</scope>
</reference>
<comment type="caution">
    <text evidence="2">The sequence shown here is derived from an EMBL/GenBank/DDBJ whole genome shotgun (WGS) entry which is preliminary data.</text>
</comment>
<evidence type="ECO:0000313" key="2">
    <source>
        <dbReference type="EMBL" id="KKK65965.1"/>
    </source>
</evidence>